<feature type="binding site" evidence="5">
    <location>
        <position position="11"/>
    </location>
    <ligand>
        <name>a divalent metal cation</name>
        <dbReference type="ChEBI" id="CHEBI:60240"/>
    </ligand>
</feature>
<dbReference type="Pfam" id="PF01975">
    <property type="entry name" value="SurE"/>
    <property type="match status" value="1"/>
</dbReference>
<evidence type="ECO:0000313" key="9">
    <source>
        <dbReference type="Proteomes" id="UP000006008"/>
    </source>
</evidence>
<comment type="function">
    <text evidence="5">Nucleotidase that shows phosphatase activity on nucleoside 5'-monophosphates.</text>
</comment>
<dbReference type="InterPro" id="IPR036523">
    <property type="entry name" value="SurE-like_sf"/>
</dbReference>
<dbReference type="SUPFAM" id="SSF64167">
    <property type="entry name" value="SurE-like"/>
    <property type="match status" value="1"/>
</dbReference>
<dbReference type="STRING" id="742725.HMPREF9450_01081"/>
<feature type="binding site" evidence="5">
    <location>
        <position position="42"/>
    </location>
    <ligand>
        <name>a divalent metal cation</name>
        <dbReference type="ChEBI" id="CHEBI:60240"/>
    </ligand>
</feature>
<dbReference type="Gene3D" id="3.40.1210.10">
    <property type="entry name" value="Survival protein SurE-like phosphatase/nucleotidase"/>
    <property type="match status" value="1"/>
</dbReference>
<evidence type="ECO:0000256" key="2">
    <source>
        <dbReference type="ARBA" id="ARBA00011062"/>
    </source>
</evidence>
<reference evidence="8 9" key="1">
    <citation type="submission" date="2011-08" db="EMBL/GenBank/DDBJ databases">
        <title>The Genome Sequence of Alistipes indistinctus YIT 12060.</title>
        <authorList>
            <consortium name="The Broad Institute Genome Sequencing Platform"/>
            <person name="Earl A."/>
            <person name="Ward D."/>
            <person name="Feldgarden M."/>
            <person name="Gevers D."/>
            <person name="Morotomi M."/>
            <person name="Young S.K."/>
            <person name="Zeng Q."/>
            <person name="Gargeya S."/>
            <person name="Fitzgerald M."/>
            <person name="Haas B."/>
            <person name="Abouelleil A."/>
            <person name="Alvarado L."/>
            <person name="Arachchi H.M."/>
            <person name="Berlin A."/>
            <person name="Brown A."/>
            <person name="Chapman S.B."/>
            <person name="Chen Z."/>
            <person name="Dunbar C."/>
            <person name="Freedman E."/>
            <person name="Gearin G."/>
            <person name="Gellesch M."/>
            <person name="Goldberg J."/>
            <person name="Griggs A."/>
            <person name="Gujja S."/>
            <person name="Heiman D."/>
            <person name="Howarth C."/>
            <person name="Larson L."/>
            <person name="Lui A."/>
            <person name="MacDonald P.J.P."/>
            <person name="Montmayeur A."/>
            <person name="Murphy C."/>
            <person name="Neiman D."/>
            <person name="Pearson M."/>
            <person name="Priest M."/>
            <person name="Roberts A."/>
            <person name="Saif S."/>
            <person name="Shea T."/>
            <person name="Shenoy N."/>
            <person name="Sisk P."/>
            <person name="Stolte C."/>
            <person name="Sykes S."/>
            <person name="Wortman J."/>
            <person name="Nusbaum C."/>
            <person name="Birren B."/>
        </authorList>
    </citation>
    <scope>NUCLEOTIDE SEQUENCE [LARGE SCALE GENOMIC DNA]</scope>
    <source>
        <strain evidence="8 9">YIT 12060</strain>
    </source>
</reference>
<accession>G5H821</accession>
<dbReference type="PATRIC" id="fig|742725.3.peg.1141"/>
<protein>
    <recommendedName>
        <fullName evidence="5">5'-nucleotidase SurE</fullName>
        <ecNumber evidence="5">3.1.3.5</ecNumber>
    </recommendedName>
    <alternativeName>
        <fullName evidence="5">Nucleoside 5'-monophosphate phosphohydrolase</fullName>
    </alternativeName>
</protein>
<evidence type="ECO:0000259" key="7">
    <source>
        <dbReference type="Pfam" id="PF01975"/>
    </source>
</evidence>
<feature type="compositionally biased region" description="Basic and acidic residues" evidence="6">
    <location>
        <begin position="257"/>
        <end position="269"/>
    </location>
</feature>
<organism evidence="8 9">
    <name type="scientific">Alistipes indistinctus YIT 12060</name>
    <dbReference type="NCBI Taxonomy" id="742725"/>
    <lineage>
        <taxon>Bacteria</taxon>
        <taxon>Pseudomonadati</taxon>
        <taxon>Bacteroidota</taxon>
        <taxon>Bacteroidia</taxon>
        <taxon>Bacteroidales</taxon>
        <taxon>Rikenellaceae</taxon>
        <taxon>Alistipes</taxon>
    </lineage>
</organism>
<dbReference type="GO" id="GO:0000166">
    <property type="term" value="F:nucleotide binding"/>
    <property type="evidence" value="ECO:0007669"/>
    <property type="project" value="UniProtKB-KW"/>
</dbReference>
<dbReference type="PANTHER" id="PTHR30457">
    <property type="entry name" value="5'-NUCLEOTIDASE SURE"/>
    <property type="match status" value="1"/>
</dbReference>
<name>G5H821_9BACT</name>
<comment type="subcellular location">
    <subcellularLocation>
        <location evidence="5">Cytoplasm</location>
    </subcellularLocation>
</comment>
<evidence type="ECO:0000256" key="1">
    <source>
        <dbReference type="ARBA" id="ARBA00000815"/>
    </source>
</evidence>
<keyword evidence="9" id="KW-1185">Reference proteome</keyword>
<dbReference type="Proteomes" id="UP000006008">
    <property type="component" value="Unassembled WGS sequence"/>
</dbReference>
<keyword evidence="5" id="KW-0547">Nucleotide-binding</keyword>
<feature type="region of interest" description="Disordered" evidence="6">
    <location>
        <begin position="257"/>
        <end position="284"/>
    </location>
</feature>
<dbReference type="HAMAP" id="MF_00060">
    <property type="entry name" value="SurE"/>
    <property type="match status" value="1"/>
</dbReference>
<dbReference type="NCBIfam" id="NF001492">
    <property type="entry name" value="PRK00346.2-2"/>
    <property type="match status" value="1"/>
</dbReference>
<dbReference type="PANTHER" id="PTHR30457:SF0">
    <property type="entry name" value="PHOSPHATASE, PUTATIVE (AFU_ORTHOLOGUE AFUA_4G01070)-RELATED"/>
    <property type="match status" value="1"/>
</dbReference>
<comment type="caution">
    <text evidence="8">The sequence shown here is derived from an EMBL/GenBank/DDBJ whole genome shotgun (WGS) entry which is preliminary data.</text>
</comment>
<dbReference type="InterPro" id="IPR002828">
    <property type="entry name" value="SurE-like_Pase/nucleotidase"/>
</dbReference>
<evidence type="ECO:0000256" key="4">
    <source>
        <dbReference type="ARBA" id="ARBA00022801"/>
    </source>
</evidence>
<dbReference type="HOGENOM" id="CLU_045192_1_0_10"/>
<feature type="domain" description="Survival protein SurE-like phosphatase/nucleotidase" evidence="7">
    <location>
        <begin position="6"/>
        <end position="193"/>
    </location>
</feature>
<evidence type="ECO:0000313" key="8">
    <source>
        <dbReference type="EMBL" id="EHB92458.1"/>
    </source>
</evidence>
<dbReference type="EC" id="3.1.3.5" evidence="5"/>
<dbReference type="EMBL" id="ADLD01000010">
    <property type="protein sequence ID" value="EHB92458.1"/>
    <property type="molecule type" value="Genomic_DNA"/>
</dbReference>
<feature type="binding site" evidence="5">
    <location>
        <position position="12"/>
    </location>
    <ligand>
        <name>a divalent metal cation</name>
        <dbReference type="ChEBI" id="CHEBI:60240"/>
    </ligand>
</feature>
<dbReference type="eggNOG" id="COG0496">
    <property type="taxonomic scope" value="Bacteria"/>
</dbReference>
<comment type="cofactor">
    <cofactor evidence="5">
        <name>a divalent metal cation</name>
        <dbReference type="ChEBI" id="CHEBI:60240"/>
    </cofactor>
    <text evidence="5">Binds 1 divalent metal cation per subunit.</text>
</comment>
<dbReference type="GO" id="GO:0046872">
    <property type="term" value="F:metal ion binding"/>
    <property type="evidence" value="ECO:0007669"/>
    <property type="project" value="UniProtKB-UniRule"/>
</dbReference>
<dbReference type="InterPro" id="IPR030048">
    <property type="entry name" value="SurE"/>
</dbReference>
<evidence type="ECO:0000256" key="3">
    <source>
        <dbReference type="ARBA" id="ARBA00022723"/>
    </source>
</evidence>
<dbReference type="RefSeq" id="WP_009133887.1">
    <property type="nucleotide sequence ID" value="NZ_CP102250.1"/>
</dbReference>
<sequence length="284" mass="31708">MTKPLIFLTNDDGVNAKGFRNLIDTVRPLGRIIAVAPENGQSGMSHAITMTRPLYLTKVEEEEGVEIYACSGTPVDCVKIAFDSLLLNKEMPALILSGINHGSNSAVNVLYSGTMAAAIEASFYNIPSIGLSLLDHSPDADFTTVNGYIPQLVETVLHKNPECPFCLNINFPNLPADQIKGIRPCRQTRGYWREEFERRQDPRGKDYYWLIGYFNNAEPEAEDTDEWALKHGYISVVPIQVDLTNYKQLGDLKDWSFTGRQKESGDTKSEPCPVPPSSKADFWE</sequence>
<keyword evidence="5" id="KW-0963">Cytoplasm</keyword>
<dbReference type="NCBIfam" id="NF001490">
    <property type="entry name" value="PRK00346.1-4"/>
    <property type="match status" value="1"/>
</dbReference>
<evidence type="ECO:0000256" key="6">
    <source>
        <dbReference type="SAM" id="MobiDB-lite"/>
    </source>
</evidence>
<comment type="catalytic activity">
    <reaction evidence="1 5">
        <text>a ribonucleoside 5'-phosphate + H2O = a ribonucleoside + phosphate</text>
        <dbReference type="Rhea" id="RHEA:12484"/>
        <dbReference type="ChEBI" id="CHEBI:15377"/>
        <dbReference type="ChEBI" id="CHEBI:18254"/>
        <dbReference type="ChEBI" id="CHEBI:43474"/>
        <dbReference type="ChEBI" id="CHEBI:58043"/>
        <dbReference type="EC" id="3.1.3.5"/>
    </reaction>
</comment>
<evidence type="ECO:0000256" key="5">
    <source>
        <dbReference type="HAMAP-Rule" id="MF_00060"/>
    </source>
</evidence>
<dbReference type="OrthoDB" id="9780815at2"/>
<proteinExistence type="inferred from homology"/>
<dbReference type="GO" id="GO:0005737">
    <property type="term" value="C:cytoplasm"/>
    <property type="evidence" value="ECO:0007669"/>
    <property type="project" value="UniProtKB-SubCell"/>
</dbReference>
<dbReference type="AlphaFoldDB" id="G5H821"/>
<gene>
    <name evidence="5" type="primary">surE</name>
    <name evidence="8" type="ORF">HMPREF9450_01081</name>
</gene>
<keyword evidence="3 5" id="KW-0479">Metal-binding</keyword>
<dbReference type="GO" id="GO:0008253">
    <property type="term" value="F:5'-nucleotidase activity"/>
    <property type="evidence" value="ECO:0007669"/>
    <property type="project" value="UniProtKB-UniRule"/>
</dbReference>
<feature type="binding site" evidence="5">
    <location>
        <position position="100"/>
    </location>
    <ligand>
        <name>a divalent metal cation</name>
        <dbReference type="ChEBI" id="CHEBI:60240"/>
    </ligand>
</feature>
<comment type="similarity">
    <text evidence="2 5">Belongs to the SurE nucleotidase family.</text>
</comment>
<dbReference type="GeneID" id="92815898"/>
<keyword evidence="4 5" id="KW-0378">Hydrolase</keyword>
<dbReference type="NCBIfam" id="TIGR00087">
    <property type="entry name" value="surE"/>
    <property type="match status" value="1"/>
</dbReference>